<keyword evidence="5" id="KW-1185">Reference proteome</keyword>
<dbReference type="CDD" id="cd03424">
    <property type="entry name" value="NUDIX_ADPRase_Nudt5_UGPPase_Nudt14"/>
    <property type="match status" value="1"/>
</dbReference>
<gene>
    <name evidence="4" type="primary">nudK</name>
    <name evidence="4" type="ORF">AAA799E16_00442</name>
</gene>
<evidence type="ECO:0000256" key="2">
    <source>
        <dbReference type="ARBA" id="ARBA00022801"/>
    </source>
</evidence>
<evidence type="ECO:0000256" key="1">
    <source>
        <dbReference type="ARBA" id="ARBA00001946"/>
    </source>
</evidence>
<dbReference type="EMBL" id="JNVL01000005">
    <property type="protein sequence ID" value="KER06725.1"/>
    <property type="molecule type" value="Genomic_DNA"/>
</dbReference>
<dbReference type="InterPro" id="IPR020084">
    <property type="entry name" value="NUDIX_hydrolase_CS"/>
</dbReference>
<dbReference type="InterPro" id="IPR015797">
    <property type="entry name" value="NUDIX_hydrolase-like_dom_sf"/>
</dbReference>
<evidence type="ECO:0000313" key="4">
    <source>
        <dbReference type="EMBL" id="KER06725.1"/>
    </source>
</evidence>
<organism evidence="4 5">
    <name type="scientific">Marine Group I thaumarchaeote SCGC AAA799-E16</name>
    <dbReference type="NCBI Taxonomy" id="1502292"/>
    <lineage>
        <taxon>Archaea</taxon>
        <taxon>Nitrososphaerota</taxon>
        <taxon>Marine Group I</taxon>
    </lineage>
</organism>
<dbReference type="GO" id="GO:0006753">
    <property type="term" value="P:nucleoside phosphate metabolic process"/>
    <property type="evidence" value="ECO:0007669"/>
    <property type="project" value="TreeGrafter"/>
</dbReference>
<proteinExistence type="predicted"/>
<dbReference type="PROSITE" id="PS51462">
    <property type="entry name" value="NUDIX"/>
    <property type="match status" value="1"/>
</dbReference>
<feature type="domain" description="Nudix hydrolase" evidence="3">
    <location>
        <begin position="32"/>
        <end position="160"/>
    </location>
</feature>
<comment type="caution">
    <text evidence="4">The sequence shown here is derived from an EMBL/GenBank/DDBJ whole genome shotgun (WGS) entry which is preliminary data.</text>
</comment>
<dbReference type="PROSITE" id="PS00893">
    <property type="entry name" value="NUDIX_BOX"/>
    <property type="match status" value="1"/>
</dbReference>
<reference evidence="4 5" key="1">
    <citation type="submission" date="2014-06" db="EMBL/GenBank/DDBJ databases">
        <authorList>
            <person name="Ngugi D.K."/>
            <person name="Blom J."/>
            <person name="Alam I."/>
            <person name="Rashid M."/>
            <person name="Ba Alawi W."/>
            <person name="Zhang G."/>
            <person name="Hikmawan T."/>
            <person name="Guan Y."/>
            <person name="Antunes A."/>
            <person name="Siam R."/>
            <person name="Eldorry H."/>
            <person name="Bajic V."/>
            <person name="Stingl U."/>
        </authorList>
    </citation>
    <scope>NUCLEOTIDE SEQUENCE [LARGE SCALE GENOMIC DNA]</scope>
    <source>
        <strain evidence="4">SCGC AAA799-E16</strain>
    </source>
</reference>
<evidence type="ECO:0000259" key="3">
    <source>
        <dbReference type="PROSITE" id="PS51462"/>
    </source>
</evidence>
<dbReference type="PANTHER" id="PTHR11839">
    <property type="entry name" value="UDP/ADP-SUGAR PYROPHOSPHATASE"/>
    <property type="match status" value="1"/>
</dbReference>
<dbReference type="Pfam" id="PF00293">
    <property type="entry name" value="NUDIX"/>
    <property type="match status" value="1"/>
</dbReference>
<name>A0A081S722_9ARCH</name>
<sequence>MKKKKIYEGKILGLSVYDGKIEGRKVKREIIEHRGAAAMLAFDEDKKVILVKQHRFPHGYVLEIPAGTLEKREQPIKCAFRELEEETGYRAKKMTPLITYYPSIGYNSEIIHCFVASGLKKIAELKLDDDEILSVVKVDIKKLLNMIKSGKIQDSKTICAVLTYAAKKKLY</sequence>
<dbReference type="PANTHER" id="PTHR11839:SF18">
    <property type="entry name" value="NUDIX HYDROLASE DOMAIN-CONTAINING PROTEIN"/>
    <property type="match status" value="1"/>
</dbReference>
<dbReference type="InterPro" id="IPR000086">
    <property type="entry name" value="NUDIX_hydrolase_dom"/>
</dbReference>
<accession>A0A081S722</accession>
<dbReference type="GO" id="GO:0047631">
    <property type="term" value="F:ADP-ribose diphosphatase activity"/>
    <property type="evidence" value="ECO:0007669"/>
    <property type="project" value="UniProtKB-EC"/>
</dbReference>
<evidence type="ECO:0000313" key="5">
    <source>
        <dbReference type="Proteomes" id="UP000028027"/>
    </source>
</evidence>
<keyword evidence="2 4" id="KW-0378">Hydrolase</keyword>
<dbReference type="EC" id="3.6.1.13" evidence="4"/>
<dbReference type="GO" id="GO:0019693">
    <property type="term" value="P:ribose phosphate metabolic process"/>
    <property type="evidence" value="ECO:0007669"/>
    <property type="project" value="TreeGrafter"/>
</dbReference>
<dbReference type="PATRIC" id="fig|1502292.3.peg.382"/>
<dbReference type="Gene3D" id="3.90.79.10">
    <property type="entry name" value="Nucleoside Triphosphate Pyrophosphohydrolase"/>
    <property type="match status" value="1"/>
</dbReference>
<dbReference type="SUPFAM" id="SSF55811">
    <property type="entry name" value="Nudix"/>
    <property type="match status" value="1"/>
</dbReference>
<dbReference type="AlphaFoldDB" id="A0A081S722"/>
<protein>
    <submittedName>
        <fullName evidence="4">GDP-mannose pyrophosphatase NudK protein</fullName>
        <ecNumber evidence="4">3.6.1.13</ecNumber>
    </submittedName>
</protein>
<dbReference type="Proteomes" id="UP000028027">
    <property type="component" value="Unassembled WGS sequence"/>
</dbReference>
<comment type="cofactor">
    <cofactor evidence="1">
        <name>Mg(2+)</name>
        <dbReference type="ChEBI" id="CHEBI:18420"/>
    </cofactor>
</comment>